<evidence type="ECO:0000259" key="1">
    <source>
        <dbReference type="Pfam" id="PF13472"/>
    </source>
</evidence>
<organism evidence="2 3">
    <name type="scientific">Spirosoma endbachense</name>
    <dbReference type="NCBI Taxonomy" id="2666025"/>
    <lineage>
        <taxon>Bacteria</taxon>
        <taxon>Pseudomonadati</taxon>
        <taxon>Bacteroidota</taxon>
        <taxon>Cytophagia</taxon>
        <taxon>Cytophagales</taxon>
        <taxon>Cytophagaceae</taxon>
        <taxon>Spirosoma</taxon>
    </lineage>
</organism>
<dbReference type="InterPro" id="IPR013830">
    <property type="entry name" value="SGNH_hydro"/>
</dbReference>
<dbReference type="InterPro" id="IPR036514">
    <property type="entry name" value="SGNH_hydro_sf"/>
</dbReference>
<dbReference type="Gene3D" id="3.40.50.1110">
    <property type="entry name" value="SGNH hydrolase"/>
    <property type="match status" value="1"/>
</dbReference>
<dbReference type="Proteomes" id="UP000464577">
    <property type="component" value="Chromosome"/>
</dbReference>
<dbReference type="GO" id="GO:0016788">
    <property type="term" value="F:hydrolase activity, acting on ester bonds"/>
    <property type="evidence" value="ECO:0007669"/>
    <property type="project" value="UniProtKB-ARBA"/>
</dbReference>
<dbReference type="AlphaFoldDB" id="A0A6P1W0Y2"/>
<dbReference type="SUPFAM" id="SSF52266">
    <property type="entry name" value="SGNH hydrolase"/>
    <property type="match status" value="1"/>
</dbReference>
<dbReference type="CDD" id="cd00229">
    <property type="entry name" value="SGNH_hydrolase"/>
    <property type="match status" value="1"/>
</dbReference>
<feature type="domain" description="SGNH hydrolase-type esterase" evidence="1">
    <location>
        <begin position="409"/>
        <end position="592"/>
    </location>
</feature>
<evidence type="ECO:0000313" key="2">
    <source>
        <dbReference type="EMBL" id="QHV97962.1"/>
    </source>
</evidence>
<keyword evidence="3" id="KW-1185">Reference proteome</keyword>
<sequence>MATISQILQRITTTVKDSPPRNITPVTLRLLLSDIVNFLQDSVNQILLYNNFKPIHSWNGTKLKLQNPNGTYGPEVDLRGPLPNLGLVVGKNLFNPLSTSLTANKAVDTGGNGQIYDFANYISSEYMPVVAGDKYTFSGMATTKGLRFEDAARALVSGASLSGSAATTVTVPANAVWMIFTVKTTSESVIPATIQVEKSAVVTSFQPYQTVVTQIENSPIKASLLADNTSLAVVGNNPDSVMNKAGVQAVVAAGLPSFGLRMNPNLFNPANVQMNVAINLGGNGTIYNNFPNWISSEWMPVVAGEKYTFSNVVKQRGIRFENAARALVSGAVAVASGASTVTVPATAVWMCFAVKDDTEASIPATFQVEKGTSASSYNAYGTGQLHSINGNPLVPYYYRETTGLKFLIFGDSIATMWPQYIQMPYWGKVDSFATSSAWIKDKPGATVASESFSVQLQMAIDQAVSPDVIGIFLGTNDSFSSNIGTYETAMAKATLADLDRAGSLYESLRYHYWKISTQWPNAKVFHATPLQRADRTIDQMKTITDAIKRMAATYCVRVIDAEAESGIIRQFEVAAGAGRYLTDGVHPGTDGRKMLADYYMKRIIRGLV</sequence>
<dbReference type="RefSeq" id="WP_162388380.1">
    <property type="nucleotide sequence ID" value="NZ_CP045997.1"/>
</dbReference>
<name>A0A6P1W0Y2_9BACT</name>
<accession>A0A6P1W0Y2</accession>
<dbReference type="KEGG" id="senf:GJR95_24430"/>
<dbReference type="Pfam" id="PF13472">
    <property type="entry name" value="Lipase_GDSL_2"/>
    <property type="match status" value="1"/>
</dbReference>
<gene>
    <name evidence="2" type="ORF">GJR95_24430</name>
</gene>
<protein>
    <recommendedName>
        <fullName evidence="1">SGNH hydrolase-type esterase domain-containing protein</fullName>
    </recommendedName>
</protein>
<evidence type="ECO:0000313" key="3">
    <source>
        <dbReference type="Proteomes" id="UP000464577"/>
    </source>
</evidence>
<proteinExistence type="predicted"/>
<reference evidence="2 3" key="1">
    <citation type="submission" date="2019-11" db="EMBL/GenBank/DDBJ databases">
        <title>Spirosoma endbachense sp. nov., isolated from a natural salt meadow.</title>
        <authorList>
            <person name="Rojas J."/>
            <person name="Ambika Manirajan B."/>
            <person name="Ratering S."/>
            <person name="Suarez C."/>
            <person name="Geissler-Plaum R."/>
            <person name="Schnell S."/>
        </authorList>
    </citation>
    <scope>NUCLEOTIDE SEQUENCE [LARGE SCALE GENOMIC DNA]</scope>
    <source>
        <strain evidence="2 3">I-24</strain>
    </source>
</reference>
<dbReference type="EMBL" id="CP045997">
    <property type="protein sequence ID" value="QHV97962.1"/>
    <property type="molecule type" value="Genomic_DNA"/>
</dbReference>